<dbReference type="EMBL" id="CAJVPM010002314">
    <property type="protein sequence ID" value="CAG8484100.1"/>
    <property type="molecule type" value="Genomic_DNA"/>
</dbReference>
<proteinExistence type="predicted"/>
<name>A0ACA9KNK8_9GLOM</name>
<comment type="caution">
    <text evidence="1">The sequence shown here is derived from an EMBL/GenBank/DDBJ whole genome shotgun (WGS) entry which is preliminary data.</text>
</comment>
<gene>
    <name evidence="1" type="ORF">SCALOS_LOCUS2552</name>
</gene>
<feature type="non-terminal residue" evidence="1">
    <location>
        <position position="126"/>
    </location>
</feature>
<sequence>MCYDTVGKATAILQKFPNKSEQAKNHLKKCQHFIDKQGSIEVASKILGISLEEENEMLNFLNPTLKLPGHRAFSGRILNHKIKVFDNNMMRKFKNNSVRLILAFDSWTNVVNQNIMGAVLITPERE</sequence>
<protein>
    <submittedName>
        <fullName evidence="1">3396_t:CDS:1</fullName>
    </submittedName>
</protein>
<reference evidence="1" key="1">
    <citation type="submission" date="2021-06" db="EMBL/GenBank/DDBJ databases">
        <authorList>
            <person name="Kallberg Y."/>
            <person name="Tangrot J."/>
            <person name="Rosling A."/>
        </authorList>
    </citation>
    <scope>NUCLEOTIDE SEQUENCE</scope>
    <source>
        <strain evidence="1">AU212A</strain>
    </source>
</reference>
<evidence type="ECO:0000313" key="2">
    <source>
        <dbReference type="Proteomes" id="UP000789860"/>
    </source>
</evidence>
<organism evidence="1 2">
    <name type="scientific">Scutellospora calospora</name>
    <dbReference type="NCBI Taxonomy" id="85575"/>
    <lineage>
        <taxon>Eukaryota</taxon>
        <taxon>Fungi</taxon>
        <taxon>Fungi incertae sedis</taxon>
        <taxon>Mucoromycota</taxon>
        <taxon>Glomeromycotina</taxon>
        <taxon>Glomeromycetes</taxon>
        <taxon>Diversisporales</taxon>
        <taxon>Gigasporaceae</taxon>
        <taxon>Scutellospora</taxon>
    </lineage>
</organism>
<accession>A0ACA9KNK8</accession>
<dbReference type="Proteomes" id="UP000789860">
    <property type="component" value="Unassembled WGS sequence"/>
</dbReference>
<keyword evidence="2" id="KW-1185">Reference proteome</keyword>
<evidence type="ECO:0000313" key="1">
    <source>
        <dbReference type="EMBL" id="CAG8484100.1"/>
    </source>
</evidence>